<dbReference type="PANTHER" id="PTHR45527:SF1">
    <property type="entry name" value="FATTY ACID SYNTHASE"/>
    <property type="match status" value="1"/>
</dbReference>
<evidence type="ECO:0000313" key="6">
    <source>
        <dbReference type="EMBL" id="MFB9575525.1"/>
    </source>
</evidence>
<feature type="transmembrane region" description="Helical" evidence="4">
    <location>
        <begin position="655"/>
        <end position="674"/>
    </location>
</feature>
<dbReference type="InterPro" id="IPR010071">
    <property type="entry name" value="AA_adenyl_dom"/>
</dbReference>
<dbReference type="SUPFAM" id="SSF47336">
    <property type="entry name" value="ACP-like"/>
    <property type="match status" value="1"/>
</dbReference>
<dbReference type="Pfam" id="PF00501">
    <property type="entry name" value="AMP-binding"/>
    <property type="match status" value="1"/>
</dbReference>
<dbReference type="Pfam" id="PF00550">
    <property type="entry name" value="PP-binding"/>
    <property type="match status" value="1"/>
</dbReference>
<evidence type="ECO:0000256" key="4">
    <source>
        <dbReference type="SAM" id="Phobius"/>
    </source>
</evidence>
<dbReference type="PROSITE" id="PS00012">
    <property type="entry name" value="PHOSPHOPANTETHEINE"/>
    <property type="match status" value="1"/>
</dbReference>
<dbReference type="InterPro" id="IPR012728">
    <property type="entry name" value="Pls/PosA_C"/>
</dbReference>
<keyword evidence="4" id="KW-1133">Transmembrane helix</keyword>
<dbReference type="Gene3D" id="3.40.50.12780">
    <property type="entry name" value="N-terminal domain of ligase-like"/>
    <property type="match status" value="1"/>
</dbReference>
<comment type="caution">
    <text evidence="6">The sequence shown here is derived from an EMBL/GenBank/DDBJ whole genome shotgun (WGS) entry which is preliminary data.</text>
</comment>
<dbReference type="PROSITE" id="PS50075">
    <property type="entry name" value="CARRIER"/>
    <property type="match status" value="1"/>
</dbReference>
<feature type="transmembrane region" description="Helical" evidence="4">
    <location>
        <begin position="894"/>
        <end position="916"/>
    </location>
</feature>
<dbReference type="SUPFAM" id="SSF51161">
    <property type="entry name" value="Trimeric LpxA-like enzymes"/>
    <property type="match status" value="3"/>
</dbReference>
<keyword evidence="4" id="KW-0472">Membrane</keyword>
<accession>A0ABV5RCD1</accession>
<feature type="transmembrane region" description="Helical" evidence="4">
    <location>
        <begin position="695"/>
        <end position="715"/>
    </location>
</feature>
<feature type="transmembrane region" description="Helical" evidence="4">
    <location>
        <begin position="1169"/>
        <end position="1193"/>
    </location>
</feature>
<dbReference type="Pfam" id="PF00132">
    <property type="entry name" value="Hexapep"/>
    <property type="match status" value="1"/>
</dbReference>
<evidence type="ECO:0000313" key="7">
    <source>
        <dbReference type="Proteomes" id="UP001589710"/>
    </source>
</evidence>
<dbReference type="Pfam" id="PF13193">
    <property type="entry name" value="AMP-binding_C"/>
    <property type="match status" value="1"/>
</dbReference>
<feature type="region of interest" description="Disordered" evidence="3">
    <location>
        <begin position="1347"/>
        <end position="1382"/>
    </location>
</feature>
<feature type="transmembrane region" description="Helical" evidence="4">
    <location>
        <begin position="1141"/>
        <end position="1163"/>
    </location>
</feature>
<dbReference type="InterPro" id="IPR036736">
    <property type="entry name" value="ACP-like_sf"/>
</dbReference>
<dbReference type="InterPro" id="IPR045851">
    <property type="entry name" value="AMP-bd_C_sf"/>
</dbReference>
<proteinExistence type="predicted"/>
<dbReference type="NCBIfam" id="TIGR02353">
    <property type="entry name" value="NRPS_term_dom"/>
    <property type="match status" value="1"/>
</dbReference>
<evidence type="ECO:0000256" key="2">
    <source>
        <dbReference type="ARBA" id="ARBA00022553"/>
    </source>
</evidence>
<evidence type="ECO:0000259" key="5">
    <source>
        <dbReference type="PROSITE" id="PS50075"/>
    </source>
</evidence>
<reference evidence="6 7" key="1">
    <citation type="submission" date="2024-09" db="EMBL/GenBank/DDBJ databases">
        <authorList>
            <person name="Sun Q."/>
            <person name="Mori K."/>
        </authorList>
    </citation>
    <scope>NUCLEOTIDE SEQUENCE [LARGE SCALE GENOMIC DNA]</scope>
    <source>
        <strain evidence="6 7">JCM 3331</strain>
    </source>
</reference>
<dbReference type="Proteomes" id="UP001589710">
    <property type="component" value="Unassembled WGS sequence"/>
</dbReference>
<evidence type="ECO:0000256" key="3">
    <source>
        <dbReference type="SAM" id="MobiDB-lite"/>
    </source>
</evidence>
<dbReference type="InterPro" id="IPR009081">
    <property type="entry name" value="PP-bd_ACP"/>
</dbReference>
<dbReference type="RefSeq" id="WP_345513336.1">
    <property type="nucleotide sequence ID" value="NZ_BAAAXD010000021.1"/>
</dbReference>
<dbReference type="InterPro" id="IPR006162">
    <property type="entry name" value="Ppantetheine_attach_site"/>
</dbReference>
<feature type="transmembrane region" description="Helical" evidence="4">
    <location>
        <begin position="928"/>
        <end position="953"/>
    </location>
</feature>
<feature type="domain" description="Carrier" evidence="5">
    <location>
        <begin position="542"/>
        <end position="619"/>
    </location>
</feature>
<dbReference type="InterPro" id="IPR042099">
    <property type="entry name" value="ANL_N_sf"/>
</dbReference>
<sequence length="1382" mass="148163">MTGQMELPPPDEACAAVQEGPPEASNQFWSDVRLLNECFERACDRGPECTAVECGAERLSYAELDRQANRLARLLLARGVGQGDGVGILLDRSLDSYVALLGVIKSGASYVPLDPAFPADRLEFIVRDAGLRDFVTSSSLCDRTLHLPCAVLEVDRVVDRLAALPAARPGVEIAPSSPCYVIYTSGTTGRPKGVAVSHASIVNFLRVVTPFYRVTGQDRVYQGLSIAFDFALEEIWPAWIAGATLVAGPAGGRIAGPDLTAFLVERGITVLCCVPTLLATLEPELPRLRTLLLSGEACPADLVRRWWRPNVRILNAYGPTETTVTATCSEPVPHRPVTIGTPLPTYRLYILDESLRAVPAGEPGEICIGGPGVAIGYVNRPDLTAERFVPNPVAQDRAAAPRVYRTGDRGRRTTAGEIEYLGRVDTQVKIRGYRIELAEIEEVLREDDAVENAIVTPLKRDGSAQDLVGYVTLAAAPGAVREEDLRERLRIRLQGKLPRYMVPAHLEVLPTFPLLAADKVDRSALPAPVSPPLTRRSRPRVAPATPLEQRLAGLWADVLGCDGISVKEDFFCDLGGHSMTAARLVSRMRQDPQLRDVAMGDLYAHPTLRGLASFIEALTTEPRAGPPATTEAAPAPLDHSTARVMACGVAQLAGLYAWLFLPGLAMTVLFYRLFRSGHTWVPASTAGILDHLVRLPVPAITLLEIGWLAITLLVLPLPVSRLLMAGVSPGRYPLWGVTYWRFWMQSKVLALTPLRLLAGSPLLATCLRLLGARIGSHCHLQAMQAPPSLLRIGAGTSIGYGARLQTYTVEAGRLRLGTIRIGSGCFVGANSVVLPGAVIGDGASVGEQSLVPEDCVVPPGEHWAGSPATRQDTAPALLRDLEARADDEPWTARVLAGYGAGALLLVLGPMVIFGSASALVEFTAWRYGLVWALAAAAAAGPLVPLATCLFALVTKRIMMPAAHAGIYHERSAFGVRKWISDGLMLVSLTMTQALYSTLYLVPFLRAMGARTGRWAEVATVNFVDPDMLVVGEGSFLADVSVVGPAIFHRGRIALAPAQIGRRSFVGNGALVPGSCRLGDNSLLGVHSLAPTRPMDPETTWLGSPAIFLPRREASQAFPAKLTYTPSRGLVAARLAIEYFRVTLPATVSALSVLGVLFAALHMVGSLSPAVVVILGPALLLGAGLGCTVVAVAVKWAVVGRYRPRVEPLWSVWVRRTELVTGLYENLVVPVMVSLLTGTPWMGTVMRMFGARIGRRVWIATTFMTEFDLVHVGDDAAVGEFTSLQTHLFEDRVMKMDRVTVDDGASIGLRSVVLYDARVGAGAHLDALSLVMKGECLPDGTRWRGIPAAPRHDCASTTSTAQDRDPGPGLPSQLSAFSKGGPP</sequence>
<keyword evidence="4" id="KW-0812">Transmembrane</keyword>
<gene>
    <name evidence="6" type="ORF">ACFFTL_25380</name>
</gene>
<keyword evidence="7" id="KW-1185">Reference proteome</keyword>
<dbReference type="CDD" id="cd05930">
    <property type="entry name" value="A_NRPS"/>
    <property type="match status" value="1"/>
</dbReference>
<dbReference type="Gene3D" id="1.10.1200.10">
    <property type="entry name" value="ACP-like"/>
    <property type="match status" value="1"/>
</dbReference>
<dbReference type="Gene3D" id="3.30.300.30">
    <property type="match status" value="1"/>
</dbReference>
<dbReference type="NCBIfam" id="TIGR01733">
    <property type="entry name" value="AA-adenyl-dom"/>
    <property type="match status" value="1"/>
</dbReference>
<dbReference type="InterPro" id="IPR001451">
    <property type="entry name" value="Hexapep"/>
</dbReference>
<dbReference type="EMBL" id="JBHMCG010000108">
    <property type="protein sequence ID" value="MFB9575525.1"/>
    <property type="molecule type" value="Genomic_DNA"/>
</dbReference>
<dbReference type="InterPro" id="IPR025110">
    <property type="entry name" value="AMP-bd_C"/>
</dbReference>
<dbReference type="SUPFAM" id="SSF56801">
    <property type="entry name" value="Acetyl-CoA synthetase-like"/>
    <property type="match status" value="1"/>
</dbReference>
<protein>
    <submittedName>
        <fullName evidence="6">Pls/PosA family non-ribosomal peptide synthetase</fullName>
    </submittedName>
</protein>
<keyword evidence="2" id="KW-0597">Phosphoprotein</keyword>
<dbReference type="PROSITE" id="PS00455">
    <property type="entry name" value="AMP_BINDING"/>
    <property type="match status" value="1"/>
</dbReference>
<dbReference type="Gene3D" id="2.160.10.10">
    <property type="entry name" value="Hexapeptide repeat proteins"/>
    <property type="match status" value="3"/>
</dbReference>
<evidence type="ECO:0000256" key="1">
    <source>
        <dbReference type="ARBA" id="ARBA00022450"/>
    </source>
</evidence>
<organism evidence="6 7">
    <name type="scientific">Streptomyces yanii</name>
    <dbReference type="NCBI Taxonomy" id="78510"/>
    <lineage>
        <taxon>Bacteria</taxon>
        <taxon>Bacillati</taxon>
        <taxon>Actinomycetota</taxon>
        <taxon>Actinomycetes</taxon>
        <taxon>Kitasatosporales</taxon>
        <taxon>Streptomycetaceae</taxon>
        <taxon>Streptomyces</taxon>
    </lineage>
</organism>
<dbReference type="InterPro" id="IPR011004">
    <property type="entry name" value="Trimer_LpxA-like_sf"/>
</dbReference>
<dbReference type="InterPro" id="IPR000873">
    <property type="entry name" value="AMP-dep_synth/lig_dom"/>
</dbReference>
<dbReference type="InterPro" id="IPR020845">
    <property type="entry name" value="AMP-binding_CS"/>
</dbReference>
<feature type="transmembrane region" description="Helical" evidence="4">
    <location>
        <begin position="748"/>
        <end position="770"/>
    </location>
</feature>
<name>A0ABV5RCD1_9ACTN</name>
<keyword evidence="1" id="KW-0596">Phosphopantetheine</keyword>
<dbReference type="PANTHER" id="PTHR45527">
    <property type="entry name" value="NONRIBOSOMAL PEPTIDE SYNTHETASE"/>
    <property type="match status" value="1"/>
</dbReference>